<dbReference type="InterPro" id="IPR043128">
    <property type="entry name" value="Rev_trsase/Diguanyl_cyclase"/>
</dbReference>
<evidence type="ECO:0000313" key="9">
    <source>
        <dbReference type="Proteomes" id="UP001591681"/>
    </source>
</evidence>
<dbReference type="CDD" id="cd09274">
    <property type="entry name" value="RNase_HI_RT_Ty3"/>
    <property type="match status" value="1"/>
</dbReference>
<dbReference type="PANTHER" id="PTHR37984">
    <property type="entry name" value="PROTEIN CBG26694"/>
    <property type="match status" value="1"/>
</dbReference>
<dbReference type="EMBL" id="JBHFQA010000006">
    <property type="protein sequence ID" value="KAL2096766.1"/>
    <property type="molecule type" value="Genomic_DNA"/>
</dbReference>
<keyword evidence="2" id="KW-0548">Nucleotidyltransferase</keyword>
<evidence type="ECO:0000256" key="3">
    <source>
        <dbReference type="ARBA" id="ARBA00022722"/>
    </source>
</evidence>
<evidence type="ECO:0000256" key="5">
    <source>
        <dbReference type="ARBA" id="ARBA00022801"/>
    </source>
</evidence>
<dbReference type="InterPro" id="IPR041373">
    <property type="entry name" value="RT_RNaseH"/>
</dbReference>
<gene>
    <name evidence="8" type="ORF">ACEWY4_005973</name>
</gene>
<sequence>MPEPKDVADVRRFMGMVNFLGKFSPCLPDLTKPIRDLLKTEDGWTWGPPQLKTEDGWTCGPPLLKTEDGWTWGPPLLKTEDGCPIRDRGGKQPDGEWRPVVFISRSLTKAESRYAQVEKEALALTWACERLRGYLSGLDFTIRTNHKPLLTLLKSRVLDDLPPRIIRFRLRLLRFNFNIIHVPGKNLITADTLSRTPLPATGTEVEHNLEKECQAYLDSVVDSLPATPTKLDQIKSALHSDDACKRLSRYIANGWPEHRRNVHELLQPYWPDRSCLHVGAGLLMKDNGSNFVKAFRMFESQSDDGSDSDDLSDEEDVTFTDVSKVLSTESDETFSLLPHLRCAFHTLNLISKNDLEKWLTSNNGCKAVYRSALAKCTALWTKTSRSTVASDQVEEVIKRKLIIPTATHWNSTHDALSLIIEIPITDLNTICSRLGVKCITEREYQFLKEYCTVLKPLAAALDILQGEDDCYYGTLLPTLEILMLKLLALKDGLSQMTVGMPGAIVQAIKSRFSSILDSKDALMAAATMPKFKVRWLKDEKRRDAVKTLLISECRARIPDEPQIRPAA</sequence>
<dbReference type="AlphaFoldDB" id="A0ABD1KCM5"/>
<evidence type="ECO:0000259" key="7">
    <source>
        <dbReference type="Pfam" id="PF17917"/>
    </source>
</evidence>
<keyword evidence="4" id="KW-0255">Endonuclease</keyword>
<keyword evidence="9" id="KW-1185">Reference proteome</keyword>
<feature type="domain" description="Reverse transcriptase RNase H-like" evidence="7">
    <location>
        <begin position="92"/>
        <end position="175"/>
    </location>
</feature>
<evidence type="ECO:0000256" key="2">
    <source>
        <dbReference type="ARBA" id="ARBA00022695"/>
    </source>
</evidence>
<evidence type="ECO:0000256" key="4">
    <source>
        <dbReference type="ARBA" id="ARBA00022759"/>
    </source>
</evidence>
<keyword evidence="6" id="KW-0695">RNA-directed DNA polymerase</keyword>
<dbReference type="Gene3D" id="3.30.70.270">
    <property type="match status" value="1"/>
</dbReference>
<dbReference type="GO" id="GO:0016787">
    <property type="term" value="F:hydrolase activity"/>
    <property type="evidence" value="ECO:0007669"/>
    <property type="project" value="UniProtKB-KW"/>
</dbReference>
<dbReference type="SUPFAM" id="SSF56672">
    <property type="entry name" value="DNA/RNA polymerases"/>
    <property type="match status" value="1"/>
</dbReference>
<organism evidence="8 9">
    <name type="scientific">Coilia grayii</name>
    <name type="common">Gray's grenadier anchovy</name>
    <dbReference type="NCBI Taxonomy" id="363190"/>
    <lineage>
        <taxon>Eukaryota</taxon>
        <taxon>Metazoa</taxon>
        <taxon>Chordata</taxon>
        <taxon>Craniata</taxon>
        <taxon>Vertebrata</taxon>
        <taxon>Euteleostomi</taxon>
        <taxon>Actinopterygii</taxon>
        <taxon>Neopterygii</taxon>
        <taxon>Teleostei</taxon>
        <taxon>Clupei</taxon>
        <taxon>Clupeiformes</taxon>
        <taxon>Clupeoidei</taxon>
        <taxon>Engraulidae</taxon>
        <taxon>Coilinae</taxon>
        <taxon>Coilia</taxon>
    </lineage>
</organism>
<dbReference type="PANTHER" id="PTHR37984:SF5">
    <property type="entry name" value="PROTEIN NYNRIN-LIKE"/>
    <property type="match status" value="1"/>
</dbReference>
<accession>A0ABD1KCM5</accession>
<dbReference type="InterPro" id="IPR050951">
    <property type="entry name" value="Retrovirus_Pol_polyprotein"/>
</dbReference>
<evidence type="ECO:0000313" key="8">
    <source>
        <dbReference type="EMBL" id="KAL2096766.1"/>
    </source>
</evidence>
<dbReference type="InterPro" id="IPR012337">
    <property type="entry name" value="RNaseH-like_sf"/>
</dbReference>
<name>A0ABD1KCM5_9TELE</name>
<dbReference type="Pfam" id="PF17917">
    <property type="entry name" value="RT_RNaseH"/>
    <property type="match status" value="1"/>
</dbReference>
<proteinExistence type="predicted"/>
<comment type="caution">
    <text evidence="8">The sequence shown here is derived from an EMBL/GenBank/DDBJ whole genome shotgun (WGS) entry which is preliminary data.</text>
</comment>
<evidence type="ECO:0000256" key="1">
    <source>
        <dbReference type="ARBA" id="ARBA00022679"/>
    </source>
</evidence>
<keyword evidence="3" id="KW-0540">Nuclease</keyword>
<evidence type="ECO:0000256" key="6">
    <source>
        <dbReference type="ARBA" id="ARBA00022918"/>
    </source>
</evidence>
<dbReference type="SUPFAM" id="SSF53098">
    <property type="entry name" value="Ribonuclease H-like"/>
    <property type="match status" value="1"/>
</dbReference>
<protein>
    <recommendedName>
        <fullName evidence="7">Reverse transcriptase RNase H-like domain-containing protein</fullName>
    </recommendedName>
</protein>
<keyword evidence="1" id="KW-0808">Transferase</keyword>
<dbReference type="GO" id="GO:0003964">
    <property type="term" value="F:RNA-directed DNA polymerase activity"/>
    <property type="evidence" value="ECO:0007669"/>
    <property type="project" value="UniProtKB-KW"/>
</dbReference>
<dbReference type="InterPro" id="IPR043502">
    <property type="entry name" value="DNA/RNA_pol_sf"/>
</dbReference>
<dbReference type="Proteomes" id="UP001591681">
    <property type="component" value="Unassembled WGS sequence"/>
</dbReference>
<dbReference type="GO" id="GO:0004519">
    <property type="term" value="F:endonuclease activity"/>
    <property type="evidence" value="ECO:0007669"/>
    <property type="project" value="UniProtKB-KW"/>
</dbReference>
<keyword evidence="5" id="KW-0378">Hydrolase</keyword>
<reference evidence="8 9" key="1">
    <citation type="submission" date="2024-09" db="EMBL/GenBank/DDBJ databases">
        <title>A chromosome-level genome assembly of Gray's grenadier anchovy, Coilia grayii.</title>
        <authorList>
            <person name="Fu Z."/>
        </authorList>
    </citation>
    <scope>NUCLEOTIDE SEQUENCE [LARGE SCALE GENOMIC DNA]</scope>
    <source>
        <strain evidence="8">G4</strain>
        <tissue evidence="8">Muscle</tissue>
    </source>
</reference>